<feature type="compositionally biased region" description="Basic and acidic residues" evidence="1">
    <location>
        <begin position="113"/>
        <end position="124"/>
    </location>
</feature>
<feature type="region of interest" description="Disordered" evidence="1">
    <location>
        <begin position="70"/>
        <end position="124"/>
    </location>
</feature>
<dbReference type="Proteomes" id="UP000311919">
    <property type="component" value="Unassembled WGS sequence"/>
</dbReference>
<feature type="compositionally biased region" description="Polar residues" evidence="1">
    <location>
        <begin position="70"/>
        <end position="89"/>
    </location>
</feature>
<feature type="non-terminal residue" evidence="2">
    <location>
        <position position="1"/>
    </location>
</feature>
<keyword evidence="3" id="KW-1185">Reference proteome</keyword>
<proteinExistence type="predicted"/>
<organism evidence="2 3">
    <name type="scientific">Schistosoma japonicum</name>
    <name type="common">Blood fluke</name>
    <dbReference type="NCBI Taxonomy" id="6182"/>
    <lineage>
        <taxon>Eukaryota</taxon>
        <taxon>Metazoa</taxon>
        <taxon>Spiralia</taxon>
        <taxon>Lophotrochozoa</taxon>
        <taxon>Platyhelminthes</taxon>
        <taxon>Trematoda</taxon>
        <taxon>Digenea</taxon>
        <taxon>Strigeidida</taxon>
        <taxon>Schistosomatoidea</taxon>
        <taxon>Schistosomatidae</taxon>
        <taxon>Schistosoma</taxon>
    </lineage>
</organism>
<comment type="caution">
    <text evidence="2">The sequence shown here is derived from an EMBL/GenBank/DDBJ whole genome shotgun (WGS) entry which is preliminary data.</text>
</comment>
<evidence type="ECO:0000256" key="1">
    <source>
        <dbReference type="SAM" id="MobiDB-lite"/>
    </source>
</evidence>
<feature type="non-terminal residue" evidence="2">
    <location>
        <position position="124"/>
    </location>
</feature>
<dbReference type="EMBL" id="SKCS01001506">
    <property type="protein sequence ID" value="TNN04549.1"/>
    <property type="molecule type" value="Genomic_DNA"/>
</dbReference>
<evidence type="ECO:0000313" key="3">
    <source>
        <dbReference type="Proteomes" id="UP000311919"/>
    </source>
</evidence>
<accession>A0A4Z2CJY8</accession>
<name>A0A4Z2CJY8_SCHJA</name>
<protein>
    <submittedName>
        <fullName evidence="2">Uncharacterized protein</fullName>
    </submittedName>
</protein>
<sequence>REASTETEALEDDGGQRLFLTQPLEPVPITAISCVFVVSILPLDMRRGRQVIVNGSPGQDQTGACRNTQIAGTVGTSKPTPTQDPSKFTQIPEAQKSQQAKAHAASGQTYTTEEERGSRECRTQ</sequence>
<dbReference type="AlphaFoldDB" id="A0A4Z2CJY8"/>
<reference evidence="2 3" key="1">
    <citation type="submission" date="2019-03" db="EMBL/GenBank/DDBJ databases">
        <title>An improved genome assembly of the fluke Schistosoma japonicum.</title>
        <authorList>
            <person name="Hu W."/>
            <person name="Luo F."/>
            <person name="Yin M."/>
            <person name="Mo X."/>
            <person name="Sun C."/>
            <person name="Wu Q."/>
            <person name="Zhu B."/>
            <person name="Xiang M."/>
            <person name="Wang J."/>
            <person name="Wang Y."/>
            <person name="Zhang T."/>
            <person name="Xu B."/>
            <person name="Zheng H."/>
            <person name="Feng Z."/>
        </authorList>
    </citation>
    <scope>NUCLEOTIDE SEQUENCE [LARGE SCALE GENOMIC DNA]</scope>
    <source>
        <strain evidence="2">HuSjv2</strain>
        <tissue evidence="2">Worms</tissue>
    </source>
</reference>
<gene>
    <name evidence="2" type="ORF">EWB00_001812</name>
</gene>
<feature type="compositionally biased region" description="Low complexity" evidence="1">
    <location>
        <begin position="94"/>
        <end position="108"/>
    </location>
</feature>
<evidence type="ECO:0000313" key="2">
    <source>
        <dbReference type="EMBL" id="TNN04549.1"/>
    </source>
</evidence>